<evidence type="ECO:0000313" key="8">
    <source>
        <dbReference type="EMBL" id="KZV96185.1"/>
    </source>
</evidence>
<proteinExistence type="predicted"/>
<protein>
    <recommendedName>
        <fullName evidence="1">tRNA(Ile)-lysidine synthetase</fullName>
        <ecNumber evidence="1">6.3.4.19</ecNumber>
    </recommendedName>
</protein>
<keyword evidence="2" id="KW-0436">Ligase</keyword>
<dbReference type="Proteomes" id="UP000077266">
    <property type="component" value="Unassembled WGS sequence"/>
</dbReference>
<dbReference type="GO" id="GO:0016787">
    <property type="term" value="F:hydrolase activity"/>
    <property type="evidence" value="ECO:0007669"/>
    <property type="project" value="UniProtKB-KW"/>
</dbReference>
<keyword evidence="9" id="KW-1185">Reference proteome</keyword>
<keyword evidence="5" id="KW-0067">ATP-binding</keyword>
<dbReference type="EC" id="6.3.4.19" evidence="1"/>
<comment type="catalytic activity">
    <reaction evidence="6">
        <text>cytidine(34) in tRNA(Ile2) + L-lysine + ATP = lysidine(34) in tRNA(Ile2) + AMP + diphosphate + H(+)</text>
        <dbReference type="Rhea" id="RHEA:43744"/>
        <dbReference type="Rhea" id="RHEA-COMP:10625"/>
        <dbReference type="Rhea" id="RHEA-COMP:10670"/>
        <dbReference type="ChEBI" id="CHEBI:15378"/>
        <dbReference type="ChEBI" id="CHEBI:30616"/>
        <dbReference type="ChEBI" id="CHEBI:32551"/>
        <dbReference type="ChEBI" id="CHEBI:33019"/>
        <dbReference type="ChEBI" id="CHEBI:82748"/>
        <dbReference type="ChEBI" id="CHEBI:83665"/>
        <dbReference type="ChEBI" id="CHEBI:456215"/>
        <dbReference type="EC" id="6.3.4.19"/>
    </reaction>
</comment>
<keyword evidence="8" id="KW-0378">Hydrolase</keyword>
<dbReference type="PANTHER" id="PTHR43033">
    <property type="entry name" value="TRNA(ILE)-LYSIDINE SYNTHASE-RELATED"/>
    <property type="match status" value="1"/>
</dbReference>
<evidence type="ECO:0000259" key="7">
    <source>
        <dbReference type="Pfam" id="PF01171"/>
    </source>
</evidence>
<dbReference type="NCBIfam" id="TIGR02432">
    <property type="entry name" value="lysidine_TilS_N"/>
    <property type="match status" value="1"/>
</dbReference>
<dbReference type="GO" id="GO:0005524">
    <property type="term" value="F:ATP binding"/>
    <property type="evidence" value="ECO:0007669"/>
    <property type="project" value="UniProtKB-KW"/>
</dbReference>
<evidence type="ECO:0000256" key="3">
    <source>
        <dbReference type="ARBA" id="ARBA00022694"/>
    </source>
</evidence>
<evidence type="ECO:0000313" key="9">
    <source>
        <dbReference type="Proteomes" id="UP000077266"/>
    </source>
</evidence>
<dbReference type="PANTHER" id="PTHR43033:SF1">
    <property type="entry name" value="TRNA(ILE)-LYSIDINE SYNTHASE-RELATED"/>
    <property type="match status" value="1"/>
</dbReference>
<evidence type="ECO:0000256" key="6">
    <source>
        <dbReference type="ARBA" id="ARBA00048539"/>
    </source>
</evidence>
<reference evidence="8 9" key="1">
    <citation type="journal article" date="2016" name="Mol. Biol. Evol.">
        <title>Comparative Genomics of Early-Diverging Mushroom-Forming Fungi Provides Insights into the Origins of Lignocellulose Decay Capabilities.</title>
        <authorList>
            <person name="Nagy L.G."/>
            <person name="Riley R."/>
            <person name="Tritt A."/>
            <person name="Adam C."/>
            <person name="Daum C."/>
            <person name="Floudas D."/>
            <person name="Sun H."/>
            <person name="Yadav J.S."/>
            <person name="Pangilinan J."/>
            <person name="Larsson K.H."/>
            <person name="Matsuura K."/>
            <person name="Barry K."/>
            <person name="Labutti K."/>
            <person name="Kuo R."/>
            <person name="Ohm R.A."/>
            <person name="Bhattacharya S.S."/>
            <person name="Shirouzu T."/>
            <person name="Yoshinaga Y."/>
            <person name="Martin F.M."/>
            <person name="Grigoriev I.V."/>
            <person name="Hibbett D.S."/>
        </authorList>
    </citation>
    <scope>NUCLEOTIDE SEQUENCE [LARGE SCALE GENOMIC DNA]</scope>
    <source>
        <strain evidence="8 9">HHB12029</strain>
    </source>
</reference>
<dbReference type="CDD" id="cd01992">
    <property type="entry name" value="TilS_N"/>
    <property type="match status" value="1"/>
</dbReference>
<dbReference type="STRING" id="1314781.A0A165KDV9"/>
<dbReference type="GO" id="GO:0008033">
    <property type="term" value="P:tRNA processing"/>
    <property type="evidence" value="ECO:0007669"/>
    <property type="project" value="UniProtKB-KW"/>
</dbReference>
<evidence type="ECO:0000256" key="4">
    <source>
        <dbReference type="ARBA" id="ARBA00022741"/>
    </source>
</evidence>
<feature type="domain" description="tRNA(Ile)-lysidine/2-thiocytidine synthase N-terminal" evidence="7">
    <location>
        <begin position="8"/>
        <end position="182"/>
    </location>
</feature>
<keyword evidence="3" id="KW-0819">tRNA processing</keyword>
<dbReference type="GO" id="GO:0032267">
    <property type="term" value="F:tRNA(Ile)-lysidine synthase activity"/>
    <property type="evidence" value="ECO:0007669"/>
    <property type="project" value="UniProtKB-EC"/>
</dbReference>
<evidence type="ECO:0000256" key="2">
    <source>
        <dbReference type="ARBA" id="ARBA00022598"/>
    </source>
</evidence>
<evidence type="ECO:0000256" key="5">
    <source>
        <dbReference type="ARBA" id="ARBA00022840"/>
    </source>
</evidence>
<dbReference type="Gene3D" id="3.40.50.620">
    <property type="entry name" value="HUPs"/>
    <property type="match status" value="1"/>
</dbReference>
<dbReference type="OrthoDB" id="434144at2759"/>
<evidence type="ECO:0000256" key="1">
    <source>
        <dbReference type="ARBA" id="ARBA00013267"/>
    </source>
</evidence>
<dbReference type="EMBL" id="KV425946">
    <property type="protein sequence ID" value="KZV96185.1"/>
    <property type="molecule type" value="Genomic_DNA"/>
</dbReference>
<dbReference type="InterPro" id="IPR014729">
    <property type="entry name" value="Rossmann-like_a/b/a_fold"/>
</dbReference>
<name>A0A165KDV9_EXIGL</name>
<dbReference type="InterPro" id="IPR011063">
    <property type="entry name" value="TilS/TtcA_N"/>
</dbReference>
<dbReference type="InterPro" id="IPR012094">
    <property type="entry name" value="tRNA_Ile_lys_synt"/>
</dbReference>
<gene>
    <name evidence="8" type="ORF">EXIGLDRAFT_833819</name>
</gene>
<organism evidence="8 9">
    <name type="scientific">Exidia glandulosa HHB12029</name>
    <dbReference type="NCBI Taxonomy" id="1314781"/>
    <lineage>
        <taxon>Eukaryota</taxon>
        <taxon>Fungi</taxon>
        <taxon>Dikarya</taxon>
        <taxon>Basidiomycota</taxon>
        <taxon>Agaricomycotina</taxon>
        <taxon>Agaricomycetes</taxon>
        <taxon>Auriculariales</taxon>
        <taxon>Exidiaceae</taxon>
        <taxon>Exidia</taxon>
    </lineage>
</organism>
<dbReference type="Pfam" id="PF01171">
    <property type="entry name" value="ATP_bind_3"/>
    <property type="match status" value="1"/>
</dbReference>
<dbReference type="AlphaFoldDB" id="A0A165KDV9"/>
<dbReference type="InParanoid" id="A0A165KDV9"/>
<keyword evidence="4" id="KW-0547">Nucleotide-binding</keyword>
<dbReference type="InterPro" id="IPR012795">
    <property type="entry name" value="tRNA_Ile_lys_synt_N"/>
</dbReference>
<accession>A0A165KDV9</accession>
<dbReference type="SUPFAM" id="SSF52402">
    <property type="entry name" value="Adenine nucleotide alpha hydrolases-like"/>
    <property type="match status" value="1"/>
</dbReference>
<sequence>MDSTWPSSVHALSVDHKLQQASSTMADHCATFTRSRKIPHTTLEIPWNTPPFPKRPKSGKPYEAIARDARQRLFLDWMDAEDAAVLATGHHADDNVETLILGQLHSPNSMQVLEPCRRWGMGDSTRSLAFAGISGMRKSVIRPLLPFTKDQILATCEQLNLNYIVDQTNFQPDLTPRNRIRELLRNNGNTSVSELCTPQPAPSSAKQTEFRSMALDAATSTELASNSTIVDAIGSLLRVHDLPQGMRDNRMLNDALRASAHLCTQTKAYLDAEASKYLELHRHPSPPSTFALLDGERPAGQKLCRTIIYRILRFVSPFPWGSVASQAHRKTEAADALVELLWPTLAAPLPSAPVTRGALVQWSPVVIRRDGQIKLATNKNFPAKSGDRRGWLASRQPAYVIPGTEEGSDGVLDITQAVAESLWAGGNQHVETLFDCRFLVRICVDALPAQCQANIRTGEGTIGIRPSGAHWYPTLVWRPTGGIAVDISHNDSAGSTVWEANPVREL</sequence>